<dbReference type="OrthoDB" id="1678912at2759"/>
<reference evidence="3" key="1">
    <citation type="submission" date="2025-08" db="UniProtKB">
        <authorList>
            <consortium name="RefSeq"/>
        </authorList>
    </citation>
    <scope>IDENTIFICATION</scope>
    <source>
        <tissue evidence="3">Whole organism</tissue>
    </source>
</reference>
<dbReference type="RefSeq" id="XP_026289634.2">
    <property type="nucleotide sequence ID" value="XM_026433849.2"/>
</dbReference>
<dbReference type="Proteomes" id="UP000504606">
    <property type="component" value="Unplaced"/>
</dbReference>
<evidence type="ECO:0000313" key="2">
    <source>
        <dbReference type="Proteomes" id="UP000504606"/>
    </source>
</evidence>
<organism evidence="2 3">
    <name type="scientific">Frankliniella occidentalis</name>
    <name type="common">Western flower thrips</name>
    <name type="synonym">Euthrips occidentalis</name>
    <dbReference type="NCBI Taxonomy" id="133901"/>
    <lineage>
        <taxon>Eukaryota</taxon>
        <taxon>Metazoa</taxon>
        <taxon>Ecdysozoa</taxon>
        <taxon>Arthropoda</taxon>
        <taxon>Hexapoda</taxon>
        <taxon>Insecta</taxon>
        <taxon>Pterygota</taxon>
        <taxon>Neoptera</taxon>
        <taxon>Paraneoptera</taxon>
        <taxon>Thysanoptera</taxon>
        <taxon>Terebrantia</taxon>
        <taxon>Thripoidea</taxon>
        <taxon>Thripidae</taxon>
        <taxon>Frankliniella</taxon>
    </lineage>
</organism>
<dbReference type="Gene3D" id="2.60.120.650">
    <property type="entry name" value="Cupin"/>
    <property type="match status" value="1"/>
</dbReference>
<dbReference type="PANTHER" id="PTHR10694">
    <property type="entry name" value="LYSINE-SPECIFIC DEMETHYLASE"/>
    <property type="match status" value="1"/>
</dbReference>
<dbReference type="GeneID" id="113214482"/>
<gene>
    <name evidence="3" type="primary">LOC113214482</name>
</gene>
<evidence type="ECO:0000313" key="3">
    <source>
        <dbReference type="RefSeq" id="XP_026289634.2"/>
    </source>
</evidence>
<dbReference type="SMART" id="SM00558">
    <property type="entry name" value="JmjC"/>
    <property type="match status" value="1"/>
</dbReference>
<dbReference type="GO" id="GO:0010468">
    <property type="term" value="P:regulation of gene expression"/>
    <property type="evidence" value="ECO:0007669"/>
    <property type="project" value="TreeGrafter"/>
</dbReference>
<sequence length="347" mass="38609">MYIQNVSLPASLGTTKGVSMAAMNHNLQSLNGGSVINGINSPSVYIGFEHSTFNCHIEDLSFCAINRHIYGEAKVWFFIPPRFYNAFLQFITTLPIASLFKNLKCFMQHKQLWLDYRMVIQAGIPVFIIVQKPGDIVYLLPNTIHWGANAGLNLNEAMNFVSKSWVLPGMLASQRCKCHPAMNSFFDIKSTLVQLGADQEHISAWTIGNTQGISVHLRSIAPLLYPDLCAAGSDYKASVPEASVAPVYKETIKIKNGYQCPSGPCSHTVAYRGEGAKTSLLNHIRNVHKSDEVKLSALVEAGFRKRSSESGTHFECRYCSERLTGAKKRRESHEESCGQKQVKKMMK</sequence>
<dbReference type="GO" id="GO:0005634">
    <property type="term" value="C:nucleus"/>
    <property type="evidence" value="ECO:0007669"/>
    <property type="project" value="TreeGrafter"/>
</dbReference>
<dbReference type="InterPro" id="IPR003347">
    <property type="entry name" value="JmjC_dom"/>
</dbReference>
<dbReference type="Pfam" id="PF02373">
    <property type="entry name" value="JmjC"/>
    <property type="match status" value="1"/>
</dbReference>
<dbReference type="SUPFAM" id="SSF51197">
    <property type="entry name" value="Clavaminate synthase-like"/>
    <property type="match status" value="1"/>
</dbReference>
<keyword evidence="2" id="KW-1185">Reference proteome</keyword>
<proteinExistence type="predicted"/>
<name>A0A6J1T7R2_FRAOC</name>
<feature type="domain" description="JmjC" evidence="1">
    <location>
        <begin position="16"/>
        <end position="177"/>
    </location>
</feature>
<accession>A0A6J1T7R2</accession>
<evidence type="ECO:0000259" key="1">
    <source>
        <dbReference type="PROSITE" id="PS51184"/>
    </source>
</evidence>
<dbReference type="GO" id="GO:0000785">
    <property type="term" value="C:chromatin"/>
    <property type="evidence" value="ECO:0007669"/>
    <property type="project" value="TreeGrafter"/>
</dbReference>
<protein>
    <submittedName>
        <fullName evidence="3">Lysine-specific demethylase 4D-like</fullName>
    </submittedName>
</protein>
<dbReference type="GO" id="GO:0032452">
    <property type="term" value="F:histone demethylase activity"/>
    <property type="evidence" value="ECO:0007669"/>
    <property type="project" value="TreeGrafter"/>
</dbReference>
<dbReference type="PROSITE" id="PS51184">
    <property type="entry name" value="JMJC"/>
    <property type="match status" value="1"/>
</dbReference>
<dbReference type="KEGG" id="foc:113214482"/>
<dbReference type="AlphaFoldDB" id="A0A6J1T7R2"/>